<evidence type="ECO:0000313" key="7">
    <source>
        <dbReference type="Proteomes" id="UP001596505"/>
    </source>
</evidence>
<sequence length="254" mass="28722">MTNEVGTLKKGLDIFRLLLERPGITVQEIMETLGFNKSTTYRLVNTLEQNNFIIRNDQNRYQVSSELVLTVLQQNQAPFHFDWNWGAVPAMQELCEKTNETIYIGIIHGLQVVTTQVVSGHYSTRTHSEIGNKSDIHTSAIGKCILAYQTEDVQKRIVKALDYKKYTENTITDRFRFEKELHHIREMSYAIDDEEGEPGNRCIAAPIWKNGKVVAAIALSGPSVRVSKQKDDTYGQLVKQCAGKISSAIARNDS</sequence>
<dbReference type="Proteomes" id="UP001596505">
    <property type="component" value="Unassembled WGS sequence"/>
</dbReference>
<dbReference type="Pfam" id="PF01614">
    <property type="entry name" value="IclR_C"/>
    <property type="match status" value="1"/>
</dbReference>
<dbReference type="SUPFAM" id="SSF55781">
    <property type="entry name" value="GAF domain-like"/>
    <property type="match status" value="1"/>
</dbReference>
<dbReference type="Pfam" id="PF09339">
    <property type="entry name" value="HTH_IclR"/>
    <property type="match status" value="1"/>
</dbReference>
<evidence type="ECO:0000259" key="4">
    <source>
        <dbReference type="PROSITE" id="PS51077"/>
    </source>
</evidence>
<name>A0ABW2PU62_9BACL</name>
<accession>A0ABW2PU62</accession>
<dbReference type="SMART" id="SM00346">
    <property type="entry name" value="HTH_ICLR"/>
    <property type="match status" value="1"/>
</dbReference>
<keyword evidence="7" id="KW-1185">Reference proteome</keyword>
<evidence type="ECO:0000256" key="3">
    <source>
        <dbReference type="ARBA" id="ARBA00023163"/>
    </source>
</evidence>
<dbReference type="SUPFAM" id="SSF46785">
    <property type="entry name" value="Winged helix' DNA-binding domain"/>
    <property type="match status" value="1"/>
</dbReference>
<dbReference type="InterPro" id="IPR036388">
    <property type="entry name" value="WH-like_DNA-bd_sf"/>
</dbReference>
<dbReference type="RefSeq" id="WP_380965330.1">
    <property type="nucleotide sequence ID" value="NZ_JBHTCO010000005.1"/>
</dbReference>
<dbReference type="PANTHER" id="PTHR30136">
    <property type="entry name" value="HELIX-TURN-HELIX TRANSCRIPTIONAL REGULATOR, ICLR FAMILY"/>
    <property type="match status" value="1"/>
</dbReference>
<dbReference type="PANTHER" id="PTHR30136:SF7">
    <property type="entry name" value="HTH-TYPE TRANSCRIPTIONAL REGULATOR KDGR-RELATED"/>
    <property type="match status" value="1"/>
</dbReference>
<dbReference type="PROSITE" id="PS51078">
    <property type="entry name" value="ICLR_ED"/>
    <property type="match status" value="1"/>
</dbReference>
<evidence type="ECO:0000256" key="2">
    <source>
        <dbReference type="ARBA" id="ARBA00023125"/>
    </source>
</evidence>
<protein>
    <submittedName>
        <fullName evidence="6">IclR family transcriptional regulator</fullName>
    </submittedName>
</protein>
<proteinExistence type="predicted"/>
<reference evidence="7" key="1">
    <citation type="journal article" date="2019" name="Int. J. Syst. Evol. Microbiol.">
        <title>The Global Catalogue of Microorganisms (GCM) 10K type strain sequencing project: providing services to taxonomists for standard genome sequencing and annotation.</title>
        <authorList>
            <consortium name="The Broad Institute Genomics Platform"/>
            <consortium name="The Broad Institute Genome Sequencing Center for Infectious Disease"/>
            <person name="Wu L."/>
            <person name="Ma J."/>
        </authorList>
    </citation>
    <scope>NUCLEOTIDE SEQUENCE [LARGE SCALE GENOMIC DNA]</scope>
    <source>
        <strain evidence="7">CGMCC 1.16305</strain>
    </source>
</reference>
<keyword evidence="1" id="KW-0805">Transcription regulation</keyword>
<dbReference type="InterPro" id="IPR005471">
    <property type="entry name" value="Tscrpt_reg_IclR_N"/>
</dbReference>
<dbReference type="InterPro" id="IPR029016">
    <property type="entry name" value="GAF-like_dom_sf"/>
</dbReference>
<comment type="caution">
    <text evidence="6">The sequence shown here is derived from an EMBL/GenBank/DDBJ whole genome shotgun (WGS) entry which is preliminary data.</text>
</comment>
<feature type="domain" description="HTH iclR-type" evidence="4">
    <location>
        <begin position="5"/>
        <end position="65"/>
    </location>
</feature>
<organism evidence="6 7">
    <name type="scientific">Scopulibacillus cellulosilyticus</name>
    <dbReference type="NCBI Taxonomy" id="2665665"/>
    <lineage>
        <taxon>Bacteria</taxon>
        <taxon>Bacillati</taxon>
        <taxon>Bacillota</taxon>
        <taxon>Bacilli</taxon>
        <taxon>Bacillales</taxon>
        <taxon>Sporolactobacillaceae</taxon>
        <taxon>Scopulibacillus</taxon>
    </lineage>
</organism>
<dbReference type="InterPro" id="IPR050707">
    <property type="entry name" value="HTH_MetabolicPath_Reg"/>
</dbReference>
<keyword evidence="3" id="KW-0804">Transcription</keyword>
<dbReference type="InterPro" id="IPR036390">
    <property type="entry name" value="WH_DNA-bd_sf"/>
</dbReference>
<evidence type="ECO:0000313" key="6">
    <source>
        <dbReference type="EMBL" id="MFC7392922.1"/>
    </source>
</evidence>
<evidence type="ECO:0000256" key="1">
    <source>
        <dbReference type="ARBA" id="ARBA00023015"/>
    </source>
</evidence>
<feature type="domain" description="IclR-ED" evidence="5">
    <location>
        <begin position="70"/>
        <end position="251"/>
    </location>
</feature>
<dbReference type="Gene3D" id="1.10.10.10">
    <property type="entry name" value="Winged helix-like DNA-binding domain superfamily/Winged helix DNA-binding domain"/>
    <property type="match status" value="1"/>
</dbReference>
<gene>
    <name evidence="6" type="ORF">ACFQRG_07970</name>
</gene>
<keyword evidence="2" id="KW-0238">DNA-binding</keyword>
<dbReference type="Gene3D" id="3.30.450.40">
    <property type="match status" value="1"/>
</dbReference>
<dbReference type="InterPro" id="IPR014757">
    <property type="entry name" value="Tscrpt_reg_IclR_C"/>
</dbReference>
<evidence type="ECO:0000259" key="5">
    <source>
        <dbReference type="PROSITE" id="PS51078"/>
    </source>
</evidence>
<dbReference type="EMBL" id="JBHTCO010000005">
    <property type="protein sequence ID" value="MFC7392922.1"/>
    <property type="molecule type" value="Genomic_DNA"/>
</dbReference>
<dbReference type="PROSITE" id="PS51077">
    <property type="entry name" value="HTH_ICLR"/>
    <property type="match status" value="1"/>
</dbReference>